<sequence>MNGQRFVVGKAGRSKLKRLLVKNHKMEGKTCFKLYREEKGNMLKLLSQSRDKRSYIRFPGCKRVQRRQILAIIYLVVETEEPSFWKSLLETLKQFLRTNVRTERSSEVQNHSYQYANQDRSWIHIVRGDMASKKPGMI</sequence>
<comment type="caution">
    <text evidence="1">The sequence shown here is derived from an EMBL/GenBank/DDBJ whole genome shotgun (WGS) entry which is preliminary data.</text>
</comment>
<organism evidence="1 2">
    <name type="scientific">Aristolochia fimbriata</name>
    <name type="common">White veined hardy Dutchman's pipe vine</name>
    <dbReference type="NCBI Taxonomy" id="158543"/>
    <lineage>
        <taxon>Eukaryota</taxon>
        <taxon>Viridiplantae</taxon>
        <taxon>Streptophyta</taxon>
        <taxon>Embryophyta</taxon>
        <taxon>Tracheophyta</taxon>
        <taxon>Spermatophyta</taxon>
        <taxon>Magnoliopsida</taxon>
        <taxon>Magnoliidae</taxon>
        <taxon>Piperales</taxon>
        <taxon>Aristolochiaceae</taxon>
        <taxon>Aristolochia</taxon>
    </lineage>
</organism>
<gene>
    <name evidence="1" type="ORF">H6P81_016245</name>
</gene>
<accession>A0AAV7E7Q2</accession>
<dbReference type="AlphaFoldDB" id="A0AAV7E7Q2"/>
<proteinExistence type="predicted"/>
<reference evidence="1 2" key="1">
    <citation type="submission" date="2021-07" db="EMBL/GenBank/DDBJ databases">
        <title>The Aristolochia fimbriata genome: insights into angiosperm evolution, floral development and chemical biosynthesis.</title>
        <authorList>
            <person name="Jiao Y."/>
        </authorList>
    </citation>
    <scope>NUCLEOTIDE SEQUENCE [LARGE SCALE GENOMIC DNA]</scope>
    <source>
        <strain evidence="1">IBCAS-2021</strain>
        <tissue evidence="1">Leaf</tissue>
    </source>
</reference>
<evidence type="ECO:0000313" key="1">
    <source>
        <dbReference type="EMBL" id="KAG9444905.1"/>
    </source>
</evidence>
<evidence type="ECO:0000313" key="2">
    <source>
        <dbReference type="Proteomes" id="UP000825729"/>
    </source>
</evidence>
<name>A0AAV7E7Q2_ARIFI</name>
<dbReference type="EMBL" id="JAINDJ010000006">
    <property type="protein sequence ID" value="KAG9444905.1"/>
    <property type="molecule type" value="Genomic_DNA"/>
</dbReference>
<protein>
    <recommendedName>
        <fullName evidence="3">LAGLIDADG homing endonuclease</fullName>
    </recommendedName>
</protein>
<evidence type="ECO:0008006" key="3">
    <source>
        <dbReference type="Google" id="ProtNLM"/>
    </source>
</evidence>
<keyword evidence="2" id="KW-1185">Reference proteome</keyword>
<dbReference type="Proteomes" id="UP000825729">
    <property type="component" value="Unassembled WGS sequence"/>
</dbReference>